<dbReference type="InterPro" id="IPR010730">
    <property type="entry name" value="HET"/>
</dbReference>
<feature type="non-terminal residue" evidence="2">
    <location>
        <position position="1"/>
    </location>
</feature>
<dbReference type="AlphaFoldDB" id="A0A9P8XWX7"/>
<comment type="caution">
    <text evidence="2">The sequence shown here is derived from an EMBL/GenBank/DDBJ whole genome shotgun (WGS) entry which is preliminary data.</text>
</comment>
<evidence type="ECO:0000313" key="2">
    <source>
        <dbReference type="EMBL" id="KAH7017953.1"/>
    </source>
</evidence>
<dbReference type="OrthoDB" id="5428863at2759"/>
<dbReference type="EMBL" id="JAGTJQ010000011">
    <property type="protein sequence ID" value="KAH7017953.1"/>
    <property type="molecule type" value="Genomic_DNA"/>
</dbReference>
<dbReference type="Proteomes" id="UP000756346">
    <property type="component" value="Unassembled WGS sequence"/>
</dbReference>
<reference evidence="2" key="1">
    <citation type="journal article" date="2021" name="Nat. Commun.">
        <title>Genetic determinants of endophytism in the Arabidopsis root mycobiome.</title>
        <authorList>
            <person name="Mesny F."/>
            <person name="Miyauchi S."/>
            <person name="Thiergart T."/>
            <person name="Pickel B."/>
            <person name="Atanasova L."/>
            <person name="Karlsson M."/>
            <person name="Huettel B."/>
            <person name="Barry K.W."/>
            <person name="Haridas S."/>
            <person name="Chen C."/>
            <person name="Bauer D."/>
            <person name="Andreopoulos W."/>
            <person name="Pangilinan J."/>
            <person name="LaButti K."/>
            <person name="Riley R."/>
            <person name="Lipzen A."/>
            <person name="Clum A."/>
            <person name="Drula E."/>
            <person name="Henrissat B."/>
            <person name="Kohler A."/>
            <person name="Grigoriev I.V."/>
            <person name="Martin F.M."/>
            <person name="Hacquard S."/>
        </authorList>
    </citation>
    <scope>NUCLEOTIDE SEQUENCE</scope>
    <source>
        <strain evidence="2">MPI-CAGE-CH-0230</strain>
    </source>
</reference>
<sequence length="156" mass="16869">YVALSYVWGSAAKQNLTHSRTPYPGHQQTTTDIFVGASAVILDAVQVTTALGYRYLWVDRYCIDQSNAEDKLGQINQMDLIYSRSEVTIVAAAGVDEHTGLPGVGAPRQYRQLALSIGHITILSTPPHPHQAIKGSKWAESDQGTVCRSQTGQSAG</sequence>
<organism evidence="2 3">
    <name type="scientific">Microdochium trichocladiopsis</name>
    <dbReference type="NCBI Taxonomy" id="1682393"/>
    <lineage>
        <taxon>Eukaryota</taxon>
        <taxon>Fungi</taxon>
        <taxon>Dikarya</taxon>
        <taxon>Ascomycota</taxon>
        <taxon>Pezizomycotina</taxon>
        <taxon>Sordariomycetes</taxon>
        <taxon>Xylariomycetidae</taxon>
        <taxon>Xylariales</taxon>
        <taxon>Microdochiaceae</taxon>
        <taxon>Microdochium</taxon>
    </lineage>
</organism>
<accession>A0A9P8XWX7</accession>
<gene>
    <name evidence="2" type="ORF">B0I36DRAFT_253670</name>
</gene>
<dbReference type="PANTHER" id="PTHR33112">
    <property type="entry name" value="DOMAIN PROTEIN, PUTATIVE-RELATED"/>
    <property type="match status" value="1"/>
</dbReference>
<dbReference type="RefSeq" id="XP_046006220.1">
    <property type="nucleotide sequence ID" value="XM_046150771.1"/>
</dbReference>
<proteinExistence type="predicted"/>
<feature type="domain" description="Heterokaryon incompatibility" evidence="1">
    <location>
        <begin position="1"/>
        <end position="138"/>
    </location>
</feature>
<name>A0A9P8XWX7_9PEZI</name>
<protein>
    <submittedName>
        <fullName evidence="2">Heterokaryon incompatibility protein-domain-containing protein</fullName>
    </submittedName>
</protein>
<dbReference type="PANTHER" id="PTHR33112:SF1">
    <property type="entry name" value="HETEROKARYON INCOMPATIBILITY DOMAIN-CONTAINING PROTEIN"/>
    <property type="match status" value="1"/>
</dbReference>
<keyword evidence="3" id="KW-1185">Reference proteome</keyword>
<dbReference type="Pfam" id="PF06985">
    <property type="entry name" value="HET"/>
    <property type="match status" value="1"/>
</dbReference>
<dbReference type="GeneID" id="70180317"/>
<evidence type="ECO:0000259" key="1">
    <source>
        <dbReference type="Pfam" id="PF06985"/>
    </source>
</evidence>
<evidence type="ECO:0000313" key="3">
    <source>
        <dbReference type="Proteomes" id="UP000756346"/>
    </source>
</evidence>